<organism evidence="4 5">
    <name type="scientific">Moorena producens 3L</name>
    <dbReference type="NCBI Taxonomy" id="489825"/>
    <lineage>
        <taxon>Bacteria</taxon>
        <taxon>Bacillati</taxon>
        <taxon>Cyanobacteriota</taxon>
        <taxon>Cyanophyceae</taxon>
        <taxon>Coleofasciculales</taxon>
        <taxon>Coleofasciculaceae</taxon>
        <taxon>Moorena</taxon>
    </lineage>
</organism>
<keyword evidence="4" id="KW-0695">RNA-directed DNA polymerase</keyword>
<dbReference type="InterPro" id="IPR043502">
    <property type="entry name" value="DNA/RNA_pol_sf"/>
</dbReference>
<dbReference type="InterPro" id="IPR000477">
    <property type="entry name" value="RT_dom"/>
</dbReference>
<dbReference type="AlphaFoldDB" id="F4Y061"/>
<evidence type="ECO:0000313" key="5">
    <source>
        <dbReference type="Proteomes" id="UP000003959"/>
    </source>
</evidence>
<proteinExistence type="predicted"/>
<sequence>MNKSKTRGFAPQSEWNKVNWQKLEKTLWKLQKRIYQASQRGDVRVVRKLQKILMKSWTAKMIAVRRVTQENKGKKTAGIDGKKALTSKQRLALVDSLIISKRAQPTRRVWIPKPGRKEKRPLGIPTIYDRALQAAAIQALEPEWEAKFEPNSYGFRPGRSCHDAIGAIYVSINKKPKWVLDADIAKCFDKINHEALLTKLNTYPSMRRLIKSWLKAGVMDNGIFSPTNEGTPQGGVISPLKREHSPPRNGKSHMGLRQLCKR</sequence>
<evidence type="ECO:0000256" key="1">
    <source>
        <dbReference type="SAM" id="MobiDB-lite"/>
    </source>
</evidence>
<feature type="domain" description="Reverse transcriptase N-terminal" evidence="3">
    <location>
        <begin position="15"/>
        <end position="97"/>
    </location>
</feature>
<dbReference type="GO" id="GO:0003964">
    <property type="term" value="F:RNA-directed DNA polymerase activity"/>
    <property type="evidence" value="ECO:0007669"/>
    <property type="project" value="UniProtKB-KW"/>
</dbReference>
<dbReference type="eggNOG" id="COG3344">
    <property type="taxonomic scope" value="Bacteria"/>
</dbReference>
<dbReference type="PANTHER" id="PTHR34047:SF10">
    <property type="entry name" value="GROUP II INTRON-ASSOCIATED OPEN READING FRAME"/>
    <property type="match status" value="1"/>
</dbReference>
<dbReference type="Proteomes" id="UP000003959">
    <property type="component" value="Unassembled WGS sequence"/>
</dbReference>
<dbReference type="CDD" id="cd01651">
    <property type="entry name" value="RT_G2_intron"/>
    <property type="match status" value="1"/>
</dbReference>
<dbReference type="HOGENOM" id="CLU_013584_10_0_3"/>
<dbReference type="SUPFAM" id="SSF56672">
    <property type="entry name" value="DNA/RNA polymerases"/>
    <property type="match status" value="1"/>
</dbReference>
<evidence type="ECO:0000313" key="4">
    <source>
        <dbReference type="EMBL" id="EGJ29793.1"/>
    </source>
</evidence>
<keyword evidence="4" id="KW-0808">Transferase</keyword>
<gene>
    <name evidence="4" type="ORF">LYNGBM3L_60200</name>
</gene>
<dbReference type="EMBL" id="GL890966">
    <property type="protein sequence ID" value="EGJ29793.1"/>
    <property type="molecule type" value="Genomic_DNA"/>
</dbReference>
<reference evidence="5" key="1">
    <citation type="journal article" date="2011" name="Proc. Natl. Acad. Sci. U.S.A.">
        <title>Genomic insights into the physiology and ecology of the marine filamentous cyanobacterium Lyngbya majuscula.</title>
        <authorList>
            <person name="Jones A.C."/>
            <person name="Monroe E.A."/>
            <person name="Podell S."/>
            <person name="Hess W.R."/>
            <person name="Klages S."/>
            <person name="Esquenazi E."/>
            <person name="Niessen S."/>
            <person name="Hoover H."/>
            <person name="Rothmann M."/>
            <person name="Lasken R.S."/>
            <person name="Yates J.R.III."/>
            <person name="Reinhardt R."/>
            <person name="Kube M."/>
            <person name="Burkart M.D."/>
            <person name="Allen E.E."/>
            <person name="Dorrestein P.C."/>
            <person name="Gerwick W.H."/>
            <person name="Gerwick L."/>
        </authorList>
    </citation>
    <scope>NUCLEOTIDE SEQUENCE [LARGE SCALE GENOMIC DNA]</scope>
    <source>
        <strain evidence="5">3L</strain>
    </source>
</reference>
<accession>F4Y061</accession>
<dbReference type="Pfam" id="PF00078">
    <property type="entry name" value="RVT_1"/>
    <property type="match status" value="1"/>
</dbReference>
<dbReference type="Pfam" id="PF13655">
    <property type="entry name" value="RVT_N"/>
    <property type="match status" value="1"/>
</dbReference>
<evidence type="ECO:0000259" key="2">
    <source>
        <dbReference type="Pfam" id="PF00078"/>
    </source>
</evidence>
<dbReference type="InterPro" id="IPR025960">
    <property type="entry name" value="RVT_N"/>
</dbReference>
<protein>
    <submittedName>
        <fullName evidence="4">Retron-type reverse transcriptase</fullName>
    </submittedName>
</protein>
<dbReference type="InterPro" id="IPR051083">
    <property type="entry name" value="GrpII_Intron_Splice-Mob/Def"/>
</dbReference>
<feature type="domain" description="Reverse transcriptase" evidence="2">
    <location>
        <begin position="111"/>
        <end position="240"/>
    </location>
</feature>
<dbReference type="PANTHER" id="PTHR34047">
    <property type="entry name" value="NUCLEAR INTRON MATURASE 1, MITOCHONDRIAL-RELATED"/>
    <property type="match status" value="1"/>
</dbReference>
<name>F4Y061_9CYAN</name>
<feature type="region of interest" description="Disordered" evidence="1">
    <location>
        <begin position="224"/>
        <end position="262"/>
    </location>
</feature>
<evidence type="ECO:0000259" key="3">
    <source>
        <dbReference type="Pfam" id="PF13655"/>
    </source>
</evidence>
<keyword evidence="4" id="KW-0548">Nucleotidyltransferase</keyword>
<dbReference type="RefSeq" id="WP_008188965.1">
    <property type="nucleotide sequence ID" value="NZ_GL890966.1"/>
</dbReference>
<keyword evidence="5" id="KW-1185">Reference proteome</keyword>